<evidence type="ECO:0000313" key="3">
    <source>
        <dbReference type="Proteomes" id="UP000323621"/>
    </source>
</evidence>
<dbReference type="Proteomes" id="UP000323621">
    <property type="component" value="Unassembled WGS sequence"/>
</dbReference>
<evidence type="ECO:0000259" key="1">
    <source>
        <dbReference type="Pfam" id="PF21956"/>
    </source>
</evidence>
<organism evidence="2 3">
    <name type="scientific">Bizionia gelidisalsuginis</name>
    <dbReference type="NCBI Taxonomy" id="291188"/>
    <lineage>
        <taxon>Bacteria</taxon>
        <taxon>Pseudomonadati</taxon>
        <taxon>Bacteroidota</taxon>
        <taxon>Flavobacteriia</taxon>
        <taxon>Flavobacteriales</taxon>
        <taxon>Flavobacteriaceae</taxon>
        <taxon>Bizionia</taxon>
    </lineage>
</organism>
<protein>
    <recommendedName>
        <fullName evidence="1">DUF6922 domain-containing protein</fullName>
    </recommendedName>
</protein>
<proteinExistence type="predicted"/>
<sequence>MKTKINIANIAPKQVFWDMDISKLSTKQDKALIIPRMLMATTKETFLQDITNVEKLYTTNEIYVILKNTKERISNNVCRMVATRYSKPTFLRYKF</sequence>
<gene>
    <name evidence="2" type="ORF">ES677_14135</name>
</gene>
<name>A0ABY3M798_9FLAO</name>
<reference evidence="2 3" key="1">
    <citation type="submission" date="2019-08" db="EMBL/GenBank/DDBJ databases">
        <title>Genomes of Antarctic Bizionia species.</title>
        <authorList>
            <person name="Bowman J.P."/>
        </authorList>
    </citation>
    <scope>NUCLEOTIDE SEQUENCE [LARGE SCALE GENOMIC DNA]</scope>
    <source>
        <strain evidence="2 3">IC164</strain>
    </source>
</reference>
<evidence type="ECO:0000313" key="2">
    <source>
        <dbReference type="EMBL" id="TYC08774.1"/>
    </source>
</evidence>
<dbReference type="RefSeq" id="WP_148381579.1">
    <property type="nucleotide sequence ID" value="NZ_VSKN01000031.1"/>
</dbReference>
<keyword evidence="3" id="KW-1185">Reference proteome</keyword>
<feature type="domain" description="DUF6922" evidence="1">
    <location>
        <begin position="12"/>
        <end position="62"/>
    </location>
</feature>
<accession>A0ABY3M798</accession>
<dbReference type="InterPro" id="IPR053830">
    <property type="entry name" value="DUF6922"/>
</dbReference>
<dbReference type="Pfam" id="PF21956">
    <property type="entry name" value="DUF6922"/>
    <property type="match status" value="1"/>
</dbReference>
<dbReference type="EMBL" id="VSKN01000031">
    <property type="protein sequence ID" value="TYC08774.1"/>
    <property type="molecule type" value="Genomic_DNA"/>
</dbReference>
<comment type="caution">
    <text evidence="2">The sequence shown here is derived from an EMBL/GenBank/DDBJ whole genome shotgun (WGS) entry which is preliminary data.</text>
</comment>